<dbReference type="RefSeq" id="WP_005006112.1">
    <property type="nucleotide sequence ID" value="NZ_MH220285.1"/>
</dbReference>
<geneLocation type="plasmid" evidence="3">
    <name>pRIVM0061_IMP-4_171109_B01</name>
</geneLocation>
<sequence>MTELYLACFRHNVGSNIGWPGFNGKGYTTNVDQAHVYTLEQAQVAWDNARSIDQPIAVHHVRKHIV</sequence>
<organism evidence="1">
    <name type="scientific">Acinetobacter ursingii</name>
    <dbReference type="NCBI Taxonomy" id="108980"/>
    <lineage>
        <taxon>Bacteria</taxon>
        <taxon>Pseudomonadati</taxon>
        <taxon>Pseudomonadota</taxon>
        <taxon>Gammaproteobacteria</taxon>
        <taxon>Moraxellales</taxon>
        <taxon>Moraxellaceae</taxon>
        <taxon>Acinetobacter</taxon>
    </lineage>
</organism>
<evidence type="ECO:0000313" key="1">
    <source>
        <dbReference type="EMBL" id="AXK00372.1"/>
    </source>
</evidence>
<evidence type="ECO:0000313" key="3">
    <source>
        <dbReference type="EMBL" id="AXK00862.1"/>
    </source>
</evidence>
<keyword evidence="1" id="KW-0614">Plasmid</keyword>
<dbReference type="EMBL" id="MH220286">
    <property type="protein sequence ID" value="AXK00587.1"/>
    <property type="molecule type" value="Genomic_DNA"/>
</dbReference>
<dbReference type="EMBL" id="MH220287">
    <property type="protein sequence ID" value="AXK00862.1"/>
    <property type="molecule type" value="Genomic_DNA"/>
</dbReference>
<reference evidence="1" key="1">
    <citation type="submission" date="2018-04" db="EMBL/GenBank/DDBJ databases">
        <title>Submission of carbapenemase encoding plasmids from multiple species.</title>
        <authorList>
            <person name="Witteveen S."/>
            <person name="Landman F."/>
        </authorList>
    </citation>
    <scope>NUCLEOTIDE SEQUENCE</scope>
    <source>
        <strain evidence="1">RIVM0002</strain>
        <strain evidence="2">RIVM0051</strain>
        <strain evidence="3">RIVM0061</strain>
        <plasmid evidence="1">pRIVM0002_IMP-4_171109_B03</plasmid>
        <plasmid evidence="2">pRIVM0051_IMP-4</plasmid>
        <plasmid evidence="3">pRIVM0061_IMP-4_171109_B01</plasmid>
    </source>
</reference>
<evidence type="ECO:0000313" key="2">
    <source>
        <dbReference type="EMBL" id="AXK00587.1"/>
    </source>
</evidence>
<protein>
    <submittedName>
        <fullName evidence="1">Uncharacterized protein</fullName>
    </submittedName>
</protein>
<geneLocation type="plasmid" evidence="1">
    <name>pRIVM0002_IMP-4_171109_B03</name>
</geneLocation>
<dbReference type="AlphaFoldDB" id="A0A499RGK2"/>
<geneLocation type="plasmid" evidence="2">
    <name>pRIVM0051_IMP-4</name>
</geneLocation>
<dbReference type="EMBL" id="MH220285">
    <property type="protein sequence ID" value="AXK00372.1"/>
    <property type="molecule type" value="Genomic_DNA"/>
</dbReference>
<name>A0A499RGK2_9GAMM</name>
<proteinExistence type="predicted"/>
<accession>A0A499RGK2</accession>